<dbReference type="Proteomes" id="UP000805704">
    <property type="component" value="Chromosome 5"/>
</dbReference>
<proteinExistence type="predicted"/>
<evidence type="ECO:0000313" key="1">
    <source>
        <dbReference type="EMBL" id="KAG8002395.1"/>
    </source>
</evidence>
<sequence>MEYAYSPLSTSNQQSSVRSKLPTQFPSSPTRQLQFHTPVRQPTDAGPDPQFTPGPPTLSPYTDPRTSPAQVSISPTPVTPSATLPMFQPTVQTTMIPALLPQTSVHRPPTVSLSPQGLPYPNFPEAQGTQHHTMNQPAVSPYPTPVYQPSPQAPMLSFPAPQMTPQGTDYGQIPPVAQVTSSCTLLSDPSAIICHQCMGP</sequence>
<organism evidence="1 2">
    <name type="scientific">Nibea albiflora</name>
    <name type="common">Yellow drum</name>
    <name type="synonym">Corvina albiflora</name>
    <dbReference type="NCBI Taxonomy" id="240163"/>
    <lineage>
        <taxon>Eukaryota</taxon>
        <taxon>Metazoa</taxon>
        <taxon>Chordata</taxon>
        <taxon>Craniata</taxon>
        <taxon>Vertebrata</taxon>
        <taxon>Euteleostomi</taxon>
        <taxon>Actinopterygii</taxon>
        <taxon>Neopterygii</taxon>
        <taxon>Teleostei</taxon>
        <taxon>Neoteleostei</taxon>
        <taxon>Acanthomorphata</taxon>
        <taxon>Eupercaria</taxon>
        <taxon>Sciaenidae</taxon>
        <taxon>Nibea</taxon>
    </lineage>
</organism>
<comment type="caution">
    <text evidence="1">The sequence shown here is derived from an EMBL/GenBank/DDBJ whole genome shotgun (WGS) entry which is preliminary data.</text>
</comment>
<gene>
    <name evidence="1" type="ORF">GBF38_014787</name>
</gene>
<dbReference type="EMBL" id="CM024793">
    <property type="protein sequence ID" value="KAG8002395.1"/>
    <property type="molecule type" value="Genomic_DNA"/>
</dbReference>
<protein>
    <submittedName>
        <fullName evidence="1">Uncharacterized protein</fullName>
    </submittedName>
</protein>
<evidence type="ECO:0000313" key="2">
    <source>
        <dbReference type="Proteomes" id="UP000805704"/>
    </source>
</evidence>
<reference evidence="1" key="1">
    <citation type="submission" date="2020-04" db="EMBL/GenBank/DDBJ databases">
        <title>A chromosome-scale assembly and high-density genetic map of the yellow drum (Nibea albiflora) genome.</title>
        <authorList>
            <person name="Xu D."/>
            <person name="Zhang W."/>
            <person name="Chen R."/>
            <person name="Tan P."/>
            <person name="Wang L."/>
            <person name="Song H."/>
            <person name="Tian L."/>
            <person name="Zhu Q."/>
            <person name="Wang B."/>
        </authorList>
    </citation>
    <scope>NUCLEOTIDE SEQUENCE</scope>
    <source>
        <strain evidence="1">ZJHYS-2018</strain>
    </source>
</reference>
<name>A0ACB7EJV6_NIBAL</name>
<accession>A0ACB7EJV6</accession>
<keyword evidence="2" id="KW-1185">Reference proteome</keyword>